<proteinExistence type="predicted"/>
<dbReference type="EMBL" id="LGUF01000007">
    <property type="protein sequence ID" value="KON90294.1"/>
    <property type="molecule type" value="Genomic_DNA"/>
</dbReference>
<comment type="caution">
    <text evidence="1">The sequence shown here is derived from an EMBL/GenBank/DDBJ whole genome shotgun (WGS) entry which is preliminary data.</text>
</comment>
<dbReference type="STRING" id="1459.AF332_13485"/>
<dbReference type="OrthoDB" id="2863365at2"/>
<name>A0A0M0GKB7_SPOGL</name>
<gene>
    <name evidence="1" type="ORF">AF332_13485</name>
</gene>
<organism evidence="1 2">
    <name type="scientific">Sporosarcina globispora</name>
    <name type="common">Bacillus globisporus</name>
    <dbReference type="NCBI Taxonomy" id="1459"/>
    <lineage>
        <taxon>Bacteria</taxon>
        <taxon>Bacillati</taxon>
        <taxon>Bacillota</taxon>
        <taxon>Bacilli</taxon>
        <taxon>Bacillales</taxon>
        <taxon>Caryophanaceae</taxon>
        <taxon>Sporosarcina</taxon>
    </lineage>
</organism>
<evidence type="ECO:0008006" key="3">
    <source>
        <dbReference type="Google" id="ProtNLM"/>
    </source>
</evidence>
<dbReference type="Proteomes" id="UP000037109">
    <property type="component" value="Unassembled WGS sequence"/>
</dbReference>
<reference evidence="2" key="1">
    <citation type="submission" date="2015-07" db="EMBL/GenBank/DDBJ databases">
        <title>Fjat-10036 dsm4.</title>
        <authorList>
            <person name="Liu B."/>
            <person name="Wang J."/>
            <person name="Zhu Y."/>
            <person name="Liu G."/>
            <person name="Chen Q."/>
            <person name="Chen Z."/>
            <person name="Lan J."/>
            <person name="Che J."/>
            <person name="Ge C."/>
            <person name="Shi H."/>
            <person name="Pan Z."/>
            <person name="Liu X."/>
        </authorList>
    </citation>
    <scope>NUCLEOTIDE SEQUENCE [LARGE SCALE GENOMIC DNA]</scope>
    <source>
        <strain evidence="2">DSM 4</strain>
    </source>
</reference>
<dbReference type="AlphaFoldDB" id="A0A0M0GKB7"/>
<evidence type="ECO:0000313" key="1">
    <source>
        <dbReference type="EMBL" id="KON90294.1"/>
    </source>
</evidence>
<dbReference type="SUPFAM" id="SSF55136">
    <property type="entry name" value="Probable bacterial effector-binding domain"/>
    <property type="match status" value="1"/>
</dbReference>
<protein>
    <recommendedName>
        <fullName evidence="3">Bacterial transcription activator effector binding domain-containing protein</fullName>
    </recommendedName>
</protein>
<sequence>MCKVVSKEFKTVVIKNKGLFKDYAHLVPETARDFLKQGHLVQNSSGLEVSIYEPKRGEDHLEGIFFVGYLVHEKADTLPDGMKYIEVQHKYATIRGKALEMGDLYVRLNNWISEQGHQQDSFDNYILEVYYPIENEDEDAEVYIPIKNEPLKI</sequence>
<accession>A0A0M0GKB7</accession>
<dbReference type="Gene3D" id="3.20.80.10">
    <property type="entry name" value="Regulatory factor, effector binding domain"/>
    <property type="match status" value="1"/>
</dbReference>
<keyword evidence="2" id="KW-1185">Reference proteome</keyword>
<dbReference type="PATRIC" id="fig|1459.3.peg.2912"/>
<evidence type="ECO:0000313" key="2">
    <source>
        <dbReference type="Proteomes" id="UP000037109"/>
    </source>
</evidence>
<dbReference type="InterPro" id="IPR011256">
    <property type="entry name" value="Reg_factor_effector_dom_sf"/>
</dbReference>